<gene>
    <name evidence="1" type="ORF">EXY23_06185</name>
</gene>
<dbReference type="AlphaFoldDB" id="A0A4V6P639"/>
<proteinExistence type="predicted"/>
<dbReference type="OrthoDB" id="932750at2"/>
<organism evidence="1 2">
    <name type="scientific">Roseicella aquatilis</name>
    <dbReference type="NCBI Taxonomy" id="2527868"/>
    <lineage>
        <taxon>Bacteria</taxon>
        <taxon>Pseudomonadati</taxon>
        <taxon>Pseudomonadota</taxon>
        <taxon>Alphaproteobacteria</taxon>
        <taxon>Acetobacterales</taxon>
        <taxon>Roseomonadaceae</taxon>
        <taxon>Roseicella</taxon>
    </lineage>
</organism>
<dbReference type="Pfam" id="PF04796">
    <property type="entry name" value="RepA_C"/>
    <property type="match status" value="1"/>
</dbReference>
<keyword evidence="2" id="KW-1185">Reference proteome</keyword>
<comment type="caution">
    <text evidence="1">The sequence shown here is derived from an EMBL/GenBank/DDBJ whole genome shotgun (WGS) entry which is preliminary data.</text>
</comment>
<evidence type="ECO:0000313" key="2">
    <source>
        <dbReference type="Proteomes" id="UP000295023"/>
    </source>
</evidence>
<protein>
    <submittedName>
        <fullName evidence="1">Plasmid replication protein</fullName>
    </submittedName>
</protein>
<evidence type="ECO:0000313" key="1">
    <source>
        <dbReference type="EMBL" id="TCZ64955.1"/>
    </source>
</evidence>
<dbReference type="InterPro" id="IPR006881">
    <property type="entry name" value="RepA_C"/>
</dbReference>
<sequence>MVRRAARQGCRSCVDNLLHGRLPSLRTESLAAALCSAAEARPMTMPTSLRRQLELVGLDESLRLAEAAGATPAERRRLRERLEVAHQLLIDLPAMDDIAFLHSGLCQTYLPHTRPKENHSVWRREAGRFTLIVAPGVVDERRREAPRRIGPHETSDLYVGVPFGPKARLILIYLQTEGRKSRVVNMGPSMSAWIRSLGLAVTGGQKGTINAVREQVLRIARCSFTLQWEERDAAGNTTMSVRDQRIVEGLTLWNGASDPSKWSGTVELTQQFWEHLKEHSVPLDKRAIAHLSNNSLGLDLYTLFAYRLPRLRQDLHLRWAQLLEQLGSAEKQTKTLAYRIREVLPDVVAGYPEARVEVTRHGLLLKPSQPAVPRTMVNGMRLLDVPRIGG</sequence>
<dbReference type="EMBL" id="SKBM01000004">
    <property type="protein sequence ID" value="TCZ64955.1"/>
    <property type="molecule type" value="Genomic_DNA"/>
</dbReference>
<reference evidence="1 2" key="1">
    <citation type="submission" date="2019-03" db="EMBL/GenBank/DDBJ databases">
        <title>Paracraurococcus aquatilis NE82 genome sequence.</title>
        <authorList>
            <person name="Zhao Y."/>
            <person name="Du Z."/>
        </authorList>
    </citation>
    <scope>NUCLEOTIDE SEQUENCE [LARGE SCALE GENOMIC DNA]</scope>
    <source>
        <strain evidence="1 2">NE82</strain>
    </source>
</reference>
<name>A0A4V6P639_9PROT</name>
<accession>A0A4V6P639</accession>
<dbReference type="Proteomes" id="UP000295023">
    <property type="component" value="Unassembled WGS sequence"/>
</dbReference>